<feature type="compositionally biased region" description="Low complexity" evidence="1">
    <location>
        <begin position="104"/>
        <end position="116"/>
    </location>
</feature>
<reference evidence="2 3" key="1">
    <citation type="journal article" date="2012" name="J. Bacteriol.">
        <title>Genome Sequence of Strain IMCC14465, Isolated from the East Sea, Belonging to the PS1 Clade of Alphaproteobacteria.</title>
        <authorList>
            <person name="Yang S.J."/>
            <person name="Kang I."/>
            <person name="Cho J.C."/>
        </authorList>
    </citation>
    <scope>NUCLEOTIDE SEQUENCE [LARGE SCALE GENOMIC DNA]</scope>
    <source>
        <strain evidence="2 3">IMCC14465</strain>
    </source>
</reference>
<protein>
    <recommendedName>
        <fullName evidence="4">Flagellar biosynthesis protein FlhF</fullName>
    </recommendedName>
</protein>
<comment type="caution">
    <text evidence="2">The sequence shown here is derived from an EMBL/GenBank/DDBJ whole genome shotgun (WGS) entry which is preliminary data.</text>
</comment>
<dbReference type="eggNOG" id="COG1419">
    <property type="taxonomic scope" value="Bacteria"/>
</dbReference>
<keyword evidence="3" id="KW-1185">Reference proteome</keyword>
<gene>
    <name evidence="2" type="ORF">IMCC14465_12800</name>
</gene>
<feature type="region of interest" description="Disordered" evidence="1">
    <location>
        <begin position="93"/>
        <end position="133"/>
    </location>
</feature>
<dbReference type="OrthoDB" id="7322951at2"/>
<dbReference type="InterPro" id="IPR027417">
    <property type="entry name" value="P-loop_NTPase"/>
</dbReference>
<dbReference type="Gene3D" id="3.40.50.300">
    <property type="entry name" value="P-loop containing nucleotide triphosphate hydrolases"/>
    <property type="match status" value="1"/>
</dbReference>
<dbReference type="STRING" id="1220535.IMCC14465_12800"/>
<evidence type="ECO:0000313" key="2">
    <source>
        <dbReference type="EMBL" id="EJW21484.1"/>
    </source>
</evidence>
<evidence type="ECO:0000313" key="3">
    <source>
        <dbReference type="Proteomes" id="UP000004836"/>
    </source>
</evidence>
<dbReference type="Proteomes" id="UP000004836">
    <property type="component" value="Unassembled WGS sequence"/>
</dbReference>
<name>J9E0M1_9PROT</name>
<sequence length="412" mass="44614">MPTLTVSADDSATAMEEIVRKLGEDSYILSTERTGGKIHIKATNDIKPDIGRPALKRKKAFQDAMTHADNSLAPIDLVHNDMALEPNIVTLSGGSGASPAQKPAAHSASQSSVQSSGEKSGHNFHSDPSPRIGELEKLETRLNKITHMLDGMILTRREEAELGIGRNSYIAMQQAGFSAELVSSLRDTLNARDEKLGYKSFLRALSERLIVAEPASLMEQKHIFVVGPAGSGKSSLTAKLAVKRREMSMDARVRLIEIDRPGVTPCDGLKYHGRLLNMQIIKTTPENAADEYIDSTAPTISDICINPHDIPAVLNGLEKKLGAENMTVLVALPGGASARLIRQQCALFQSFNPVIALTRLDECETGPEEFSVLAEMGMKIGVFTGSRGLVDSIIFASMPALAQYLEDYCTEE</sequence>
<proteinExistence type="predicted"/>
<organism evidence="2 3">
    <name type="scientific">alpha proteobacterium IMCC14465</name>
    <dbReference type="NCBI Taxonomy" id="1220535"/>
    <lineage>
        <taxon>Bacteria</taxon>
        <taxon>Pseudomonadati</taxon>
        <taxon>Pseudomonadota</taxon>
        <taxon>Alphaproteobacteria</taxon>
        <taxon>PS1 clade</taxon>
    </lineage>
</organism>
<evidence type="ECO:0000256" key="1">
    <source>
        <dbReference type="SAM" id="MobiDB-lite"/>
    </source>
</evidence>
<accession>J9E0M1</accession>
<dbReference type="EMBL" id="ALYF01000003">
    <property type="protein sequence ID" value="EJW21484.1"/>
    <property type="molecule type" value="Genomic_DNA"/>
</dbReference>
<dbReference type="SUPFAM" id="SSF52540">
    <property type="entry name" value="P-loop containing nucleoside triphosphate hydrolases"/>
    <property type="match status" value="1"/>
</dbReference>
<evidence type="ECO:0008006" key="4">
    <source>
        <dbReference type="Google" id="ProtNLM"/>
    </source>
</evidence>
<dbReference type="AlphaFoldDB" id="J9E0M1"/>